<reference evidence="9 10" key="1">
    <citation type="submission" date="2015-07" db="EMBL/GenBank/DDBJ databases">
        <title>Emmonsia species relationships and genome sequence.</title>
        <authorList>
            <consortium name="The Broad Institute Genomics Platform"/>
            <person name="Cuomo C.A."/>
            <person name="Munoz J.F."/>
            <person name="Imamovic A."/>
            <person name="Priest M.E."/>
            <person name="Young S."/>
            <person name="Clay O.K."/>
            <person name="McEwen J.G."/>
        </authorList>
    </citation>
    <scope>NUCLEOTIDE SEQUENCE [LARGE SCALE GENOMIC DNA]</scope>
    <source>
        <strain evidence="9 10">UAMH 9510</strain>
    </source>
</reference>
<feature type="region of interest" description="Disordered" evidence="6">
    <location>
        <begin position="404"/>
        <end position="452"/>
    </location>
</feature>
<evidence type="ECO:0000256" key="3">
    <source>
        <dbReference type="ARBA" id="ARBA00022989"/>
    </source>
</evidence>
<dbReference type="GO" id="GO:0016020">
    <property type="term" value="C:membrane"/>
    <property type="evidence" value="ECO:0007669"/>
    <property type="project" value="UniProtKB-SubCell"/>
</dbReference>
<feature type="compositionally biased region" description="Basic and acidic residues" evidence="6">
    <location>
        <begin position="315"/>
        <end position="324"/>
    </location>
</feature>
<gene>
    <name evidence="9" type="ORF">AJ78_00835</name>
</gene>
<feature type="transmembrane region" description="Helical" evidence="7">
    <location>
        <begin position="155"/>
        <end position="175"/>
    </location>
</feature>
<dbReference type="PANTHER" id="PTHR33048">
    <property type="entry name" value="PTH11-LIKE INTEGRAL MEMBRANE PROTEIN (AFU_ORTHOLOGUE AFUA_5G11245)"/>
    <property type="match status" value="1"/>
</dbReference>
<feature type="transmembrane region" description="Helical" evidence="7">
    <location>
        <begin position="202"/>
        <end position="226"/>
    </location>
</feature>
<protein>
    <recommendedName>
        <fullName evidence="8">Rhodopsin domain-containing protein</fullName>
    </recommendedName>
</protein>
<keyword evidence="4 7" id="KW-0472">Membrane</keyword>
<organism evidence="9 10">
    <name type="scientific">Emergomyces pasteurianus Ep9510</name>
    <dbReference type="NCBI Taxonomy" id="1447872"/>
    <lineage>
        <taxon>Eukaryota</taxon>
        <taxon>Fungi</taxon>
        <taxon>Dikarya</taxon>
        <taxon>Ascomycota</taxon>
        <taxon>Pezizomycotina</taxon>
        <taxon>Eurotiomycetes</taxon>
        <taxon>Eurotiomycetidae</taxon>
        <taxon>Onygenales</taxon>
        <taxon>Ajellomycetaceae</taxon>
        <taxon>Emergomyces</taxon>
    </lineage>
</organism>
<evidence type="ECO:0000256" key="2">
    <source>
        <dbReference type="ARBA" id="ARBA00022692"/>
    </source>
</evidence>
<feature type="transmembrane region" description="Helical" evidence="7">
    <location>
        <begin position="273"/>
        <end position="294"/>
    </location>
</feature>
<feature type="compositionally biased region" description="Low complexity" evidence="6">
    <location>
        <begin position="370"/>
        <end position="380"/>
    </location>
</feature>
<dbReference type="InterPro" id="IPR052337">
    <property type="entry name" value="SAT4-like"/>
</dbReference>
<dbReference type="OrthoDB" id="2988756at2759"/>
<accession>A0A1J9PSJ1</accession>
<dbReference type="Pfam" id="PF20684">
    <property type="entry name" value="Fung_rhodopsin"/>
    <property type="match status" value="1"/>
</dbReference>
<evidence type="ECO:0000256" key="1">
    <source>
        <dbReference type="ARBA" id="ARBA00004141"/>
    </source>
</evidence>
<feature type="transmembrane region" description="Helical" evidence="7">
    <location>
        <begin position="31"/>
        <end position="49"/>
    </location>
</feature>
<keyword evidence="2 7" id="KW-0812">Transmembrane</keyword>
<feature type="transmembrane region" description="Helical" evidence="7">
    <location>
        <begin position="61"/>
        <end position="81"/>
    </location>
</feature>
<feature type="transmembrane region" description="Helical" evidence="7">
    <location>
        <begin position="238"/>
        <end position="261"/>
    </location>
</feature>
<dbReference type="AlphaFoldDB" id="A0A1J9PSJ1"/>
<evidence type="ECO:0000256" key="7">
    <source>
        <dbReference type="SAM" id="Phobius"/>
    </source>
</evidence>
<evidence type="ECO:0000313" key="10">
    <source>
        <dbReference type="Proteomes" id="UP000182235"/>
    </source>
</evidence>
<evidence type="ECO:0000256" key="5">
    <source>
        <dbReference type="ARBA" id="ARBA00038359"/>
    </source>
</evidence>
<keyword evidence="10" id="KW-1185">Reference proteome</keyword>
<feature type="region of interest" description="Disordered" evidence="6">
    <location>
        <begin position="369"/>
        <end position="388"/>
    </location>
</feature>
<keyword evidence="3 7" id="KW-1133">Transmembrane helix</keyword>
<name>A0A1J9PSJ1_9EURO</name>
<dbReference type="EMBL" id="LGRN01000015">
    <property type="protein sequence ID" value="OJD19222.1"/>
    <property type="molecule type" value="Genomic_DNA"/>
</dbReference>
<feature type="transmembrane region" description="Helical" evidence="7">
    <location>
        <begin position="122"/>
        <end position="143"/>
    </location>
</feature>
<comment type="subcellular location">
    <subcellularLocation>
        <location evidence="1">Membrane</location>
        <topology evidence="1">Multi-pass membrane protein</topology>
    </subcellularLocation>
</comment>
<proteinExistence type="inferred from homology"/>
<evidence type="ECO:0000256" key="4">
    <source>
        <dbReference type="ARBA" id="ARBA00023136"/>
    </source>
</evidence>
<comment type="similarity">
    <text evidence="5">Belongs to the SAT4 family.</text>
</comment>
<sequence length="452" mass="49067">MSLPPPSDPAAAAAAAAAAQAAFRSFSTEAWTLLAIAILVTSIRIYARVDAIGFKGLQPDDYLVVAGVTFYTIETALAYSVGNLAKGLANSGMTDEQRAELSPDNPEHGLRVLGSKIQICGWTTYGLLLWSLKASLLVLYTRLTFGLKRSYRIRIYIGFGFIVASWVVVVLNLFLACRPFNKYWQIYPDPGNICQPAISNQIIWVFLGFNVATDMYLLSIPIPMLWQSSIKPLKKVGLTVLFSGGLLVMACAIVRVVMIVTDPVNGAQSAGSWAVRETFIAVITTNLPMIFPLMKRWSTTIFGSLITSMRSSKRTGNETPKELRAFGGSSGHNSGYRRGRGPPTANPIPNTTFSESEERIIEEYNMQDMKGSSKNNNNNGEANSAHPANGAAKIIQKRVDFTVVSEDSSGERQRSSPSNGDNGGLHTGFDFSSGAATSSFRTGDRTNMQSSR</sequence>
<dbReference type="VEuPathDB" id="FungiDB:AJ78_00835"/>
<dbReference type="PANTHER" id="PTHR33048:SF105">
    <property type="match status" value="1"/>
</dbReference>
<evidence type="ECO:0000256" key="6">
    <source>
        <dbReference type="SAM" id="MobiDB-lite"/>
    </source>
</evidence>
<feature type="domain" description="Rhodopsin" evidence="8">
    <location>
        <begin position="44"/>
        <end position="296"/>
    </location>
</feature>
<feature type="region of interest" description="Disordered" evidence="6">
    <location>
        <begin position="312"/>
        <end position="356"/>
    </location>
</feature>
<feature type="compositionally biased region" description="Polar residues" evidence="6">
    <location>
        <begin position="434"/>
        <end position="452"/>
    </location>
</feature>
<evidence type="ECO:0000259" key="8">
    <source>
        <dbReference type="Pfam" id="PF20684"/>
    </source>
</evidence>
<evidence type="ECO:0000313" key="9">
    <source>
        <dbReference type="EMBL" id="OJD19222.1"/>
    </source>
</evidence>
<dbReference type="InterPro" id="IPR049326">
    <property type="entry name" value="Rhodopsin_dom_fungi"/>
</dbReference>
<comment type="caution">
    <text evidence="9">The sequence shown here is derived from an EMBL/GenBank/DDBJ whole genome shotgun (WGS) entry which is preliminary data.</text>
</comment>
<dbReference type="Proteomes" id="UP000182235">
    <property type="component" value="Unassembled WGS sequence"/>
</dbReference>